<dbReference type="GO" id="GO:0016874">
    <property type="term" value="F:ligase activity"/>
    <property type="evidence" value="ECO:0007669"/>
    <property type="project" value="UniProtKB-KW"/>
</dbReference>
<dbReference type="EC" id="6.1.1.13" evidence="2"/>
<dbReference type="InterPro" id="IPR036736">
    <property type="entry name" value="ACP-like_sf"/>
</dbReference>
<dbReference type="EMBL" id="MLJW01000168">
    <property type="protein sequence ID" value="OIQ95392.1"/>
    <property type="molecule type" value="Genomic_DNA"/>
</dbReference>
<proteinExistence type="predicted"/>
<reference evidence="2" key="1">
    <citation type="submission" date="2016-10" db="EMBL/GenBank/DDBJ databases">
        <title>Sequence of Gallionella enrichment culture.</title>
        <authorList>
            <person name="Poehlein A."/>
            <person name="Muehling M."/>
            <person name="Daniel R."/>
        </authorList>
    </citation>
    <scope>NUCLEOTIDE SEQUENCE</scope>
</reference>
<dbReference type="PROSITE" id="PS50075">
    <property type="entry name" value="CARRIER"/>
    <property type="match status" value="1"/>
</dbReference>
<name>A0A1J5RGZ6_9ZZZZ</name>
<dbReference type="SUPFAM" id="SSF47336">
    <property type="entry name" value="ACP-like"/>
    <property type="match status" value="1"/>
</dbReference>
<comment type="caution">
    <text evidence="2">The sequence shown here is derived from an EMBL/GenBank/DDBJ whole genome shotgun (WGS) entry which is preliminary data.</text>
</comment>
<dbReference type="Gene3D" id="1.10.1200.10">
    <property type="entry name" value="ACP-like"/>
    <property type="match status" value="1"/>
</dbReference>
<keyword evidence="2" id="KW-0436">Ligase</keyword>
<dbReference type="AlphaFoldDB" id="A0A1J5RGZ6"/>
<protein>
    <submittedName>
        <fullName evidence="2">D-alanine--poly(Phosphoribitol) ligase subunit 2</fullName>
        <ecNumber evidence="2">6.1.1.13</ecNumber>
    </submittedName>
</protein>
<evidence type="ECO:0000259" key="1">
    <source>
        <dbReference type="PROSITE" id="PS50075"/>
    </source>
</evidence>
<accession>A0A1J5RGZ6</accession>
<feature type="domain" description="Carrier" evidence="1">
    <location>
        <begin position="1"/>
        <end position="76"/>
    </location>
</feature>
<organism evidence="2">
    <name type="scientific">mine drainage metagenome</name>
    <dbReference type="NCBI Taxonomy" id="410659"/>
    <lineage>
        <taxon>unclassified sequences</taxon>
        <taxon>metagenomes</taxon>
        <taxon>ecological metagenomes</taxon>
    </lineage>
</organism>
<evidence type="ECO:0000313" key="2">
    <source>
        <dbReference type="EMBL" id="OIQ95392.1"/>
    </source>
</evidence>
<sequence length="80" mass="8523">MHSGITDTVLKIIAETTCKDLTVEDGLLERGLVDSISVVHIALALEEAFGCTVPAADIVRVFASVRSLTAFVESHAVRGR</sequence>
<dbReference type="Pfam" id="PF00550">
    <property type="entry name" value="PP-binding"/>
    <property type="match status" value="1"/>
</dbReference>
<dbReference type="InterPro" id="IPR009081">
    <property type="entry name" value="PP-bd_ACP"/>
</dbReference>
<gene>
    <name evidence="2" type="primary">dltC_1</name>
    <name evidence="2" type="ORF">GALL_226600</name>
</gene>